<dbReference type="Proteomes" id="UP001162480">
    <property type="component" value="Chromosome 19"/>
</dbReference>
<keyword evidence="2" id="KW-1185">Reference proteome</keyword>
<name>A0AA36FFB6_OCTVU</name>
<sequence length="111" mass="12450">MIAANQIPCIPALLQATMSGNPIPITTTTTTAAASFPPPPFNSFAVNWWTRTRNLLPSAQPITPHTHTYSQNLLICESCRKFFFFFSKSLLTKNGKKKKIGMKDLKLNLFY</sequence>
<dbReference type="AlphaFoldDB" id="A0AA36FFB6"/>
<proteinExistence type="predicted"/>
<reference evidence="1" key="1">
    <citation type="submission" date="2023-08" db="EMBL/GenBank/DDBJ databases">
        <authorList>
            <person name="Alioto T."/>
            <person name="Alioto T."/>
            <person name="Gomez Garrido J."/>
        </authorList>
    </citation>
    <scope>NUCLEOTIDE SEQUENCE</scope>
</reference>
<dbReference type="EMBL" id="OX597832">
    <property type="protein sequence ID" value="CAI9736941.1"/>
    <property type="molecule type" value="Genomic_DNA"/>
</dbReference>
<gene>
    <name evidence="1" type="ORF">OCTVUL_1B020884</name>
</gene>
<evidence type="ECO:0000313" key="1">
    <source>
        <dbReference type="EMBL" id="CAI9736941.1"/>
    </source>
</evidence>
<accession>A0AA36FFB6</accession>
<protein>
    <submittedName>
        <fullName evidence="1">Uncharacterized protein</fullName>
    </submittedName>
</protein>
<organism evidence="1 2">
    <name type="scientific">Octopus vulgaris</name>
    <name type="common">Common octopus</name>
    <dbReference type="NCBI Taxonomy" id="6645"/>
    <lineage>
        <taxon>Eukaryota</taxon>
        <taxon>Metazoa</taxon>
        <taxon>Spiralia</taxon>
        <taxon>Lophotrochozoa</taxon>
        <taxon>Mollusca</taxon>
        <taxon>Cephalopoda</taxon>
        <taxon>Coleoidea</taxon>
        <taxon>Octopodiformes</taxon>
        <taxon>Octopoda</taxon>
        <taxon>Incirrata</taxon>
        <taxon>Octopodidae</taxon>
        <taxon>Octopus</taxon>
    </lineage>
</organism>
<evidence type="ECO:0000313" key="2">
    <source>
        <dbReference type="Proteomes" id="UP001162480"/>
    </source>
</evidence>